<dbReference type="EMBL" id="FNGW01000001">
    <property type="protein sequence ID" value="SDL22189.1"/>
    <property type="molecule type" value="Genomic_DNA"/>
</dbReference>
<dbReference type="InterPro" id="IPR006179">
    <property type="entry name" value="5_nucleotidase/apyrase"/>
</dbReference>
<evidence type="ECO:0000313" key="3">
    <source>
        <dbReference type="EMBL" id="SDL22189.1"/>
    </source>
</evidence>
<name>A0A1G9IAE5_9FIRM</name>
<organism evidence="3 4">
    <name type="scientific">Romboutsia lituseburensis DSM 797</name>
    <dbReference type="NCBI Taxonomy" id="1121325"/>
    <lineage>
        <taxon>Bacteria</taxon>
        <taxon>Bacillati</taxon>
        <taxon>Bacillota</taxon>
        <taxon>Clostridia</taxon>
        <taxon>Peptostreptococcales</taxon>
        <taxon>Peptostreptococcaceae</taxon>
        <taxon>Romboutsia</taxon>
    </lineage>
</organism>
<feature type="chain" id="PRO_5039742429" evidence="1">
    <location>
        <begin position="20"/>
        <end position="470"/>
    </location>
</feature>
<keyword evidence="1" id="KW-0547">Nucleotide-binding</keyword>
<dbReference type="PANTHER" id="PTHR11575">
    <property type="entry name" value="5'-NUCLEOTIDASE-RELATED"/>
    <property type="match status" value="1"/>
</dbReference>
<dbReference type="GO" id="GO:0000166">
    <property type="term" value="F:nucleotide binding"/>
    <property type="evidence" value="ECO:0007669"/>
    <property type="project" value="UniProtKB-KW"/>
</dbReference>
<keyword evidence="1" id="KW-0732">Signal</keyword>
<dbReference type="Pfam" id="PF00149">
    <property type="entry name" value="Metallophos"/>
    <property type="match status" value="1"/>
</dbReference>
<protein>
    <submittedName>
        <fullName evidence="3">Calcineurin-like phosphoesterase</fullName>
    </submittedName>
</protein>
<keyword evidence="4" id="KW-1185">Reference proteome</keyword>
<dbReference type="InterPro" id="IPR006146">
    <property type="entry name" value="5'-Nucleotdase_CS"/>
</dbReference>
<proteinExistence type="inferred from homology"/>
<dbReference type="InterPro" id="IPR004843">
    <property type="entry name" value="Calcineurin-like_PHP"/>
</dbReference>
<accession>A0A1G9IAE5</accession>
<dbReference type="GO" id="GO:0046872">
    <property type="term" value="F:metal ion binding"/>
    <property type="evidence" value="ECO:0007669"/>
    <property type="project" value="InterPro"/>
</dbReference>
<dbReference type="GO" id="GO:0016788">
    <property type="term" value="F:hydrolase activity, acting on ester bonds"/>
    <property type="evidence" value="ECO:0007669"/>
    <property type="project" value="InterPro"/>
</dbReference>
<dbReference type="SUPFAM" id="SSF56300">
    <property type="entry name" value="Metallo-dependent phosphatases"/>
    <property type="match status" value="1"/>
</dbReference>
<feature type="signal peptide" evidence="1">
    <location>
        <begin position="1"/>
        <end position="19"/>
    </location>
</feature>
<reference evidence="3 4" key="1">
    <citation type="submission" date="2016-10" db="EMBL/GenBank/DDBJ databases">
        <authorList>
            <person name="de Groot N.N."/>
        </authorList>
    </citation>
    <scope>NUCLEOTIDE SEQUENCE [LARGE SCALE GENOMIC DNA]</scope>
    <source>
        <strain evidence="3 4">DSM 797</strain>
    </source>
</reference>
<dbReference type="GO" id="GO:0030288">
    <property type="term" value="C:outer membrane-bounded periplasmic space"/>
    <property type="evidence" value="ECO:0007669"/>
    <property type="project" value="TreeGrafter"/>
</dbReference>
<evidence type="ECO:0000259" key="2">
    <source>
        <dbReference type="Pfam" id="PF00149"/>
    </source>
</evidence>
<keyword evidence="1" id="KW-0378">Hydrolase</keyword>
<comment type="similarity">
    <text evidence="1">Belongs to the 5'-nucleotidase family.</text>
</comment>
<evidence type="ECO:0000313" key="4">
    <source>
        <dbReference type="Proteomes" id="UP000199068"/>
    </source>
</evidence>
<gene>
    <name evidence="3" type="ORF">SAMN04515677_101166</name>
</gene>
<dbReference type="AlphaFoldDB" id="A0A1G9IAE5"/>
<dbReference type="Gene3D" id="3.60.21.10">
    <property type="match status" value="1"/>
</dbReference>
<sequence length="470" mass="53595">MKKKIMIGIMLGASIFSLSGCSSTKNTEVSILATTDLHGYLPYELTSYIKNEKAKDKNTLLVDAGDFFDLGKSGSPMDKYFDTKWSDDAYNNKKYLEVPIAKEMKEVGYDTVVLGNHEFIKNNKFQLDNLVKDFKKQDIDILSANTYKKDGKNYVDPYLIKDISAPDGNVKVGILGLTIQEVGQTYDESSSGQAKATSEGLKDFQGYNGELYMTDLIKEANKWVTVMQKENPDIILAVVHSGEESDINKYPGNRIKELAKEINGIDAIVAGHTHKEIPQHTYKNKSGKKVIVTQPGKYGECISKINFELEKNNNKWNIVDKSSDLTKFEKSKEDKNFDAFKSSIQDFIEKELKSDKMKETIHLSDITPFDWDKVYVFEPKTSSEAIYKTIGYKWQDIKPANDEDMLQIVFMKNDKVVCHFCGYSKYLSLYLNFDKSEYKNSVVTMYPKDNDKFKIKIDGLWLTAYLTHTN</sequence>
<feature type="domain" description="Calcineurin-like phosphoesterase" evidence="2">
    <location>
        <begin position="30"/>
        <end position="275"/>
    </location>
</feature>
<dbReference type="PROSITE" id="PS00785">
    <property type="entry name" value="5_NUCLEOTIDASE_1"/>
    <property type="match status" value="1"/>
</dbReference>
<dbReference type="InterPro" id="IPR029052">
    <property type="entry name" value="Metallo-depent_PP-like"/>
</dbReference>
<dbReference type="STRING" id="1121325.SAMN04515677_101166"/>
<dbReference type="PRINTS" id="PR01607">
    <property type="entry name" value="APYRASEFAMLY"/>
</dbReference>
<evidence type="ECO:0000256" key="1">
    <source>
        <dbReference type="RuleBase" id="RU362119"/>
    </source>
</evidence>
<dbReference type="PROSITE" id="PS51257">
    <property type="entry name" value="PROKAR_LIPOPROTEIN"/>
    <property type="match status" value="1"/>
</dbReference>
<dbReference type="PANTHER" id="PTHR11575:SF6">
    <property type="entry name" value="2',3'-CYCLIC-NUCLEOTIDE 2'-PHOSPHODIESTERASE_3'-NUCLEOTIDASE"/>
    <property type="match status" value="1"/>
</dbReference>
<dbReference type="RefSeq" id="WP_092721925.1">
    <property type="nucleotide sequence ID" value="NZ_FNGW01000001.1"/>
</dbReference>
<dbReference type="GO" id="GO:0009166">
    <property type="term" value="P:nucleotide catabolic process"/>
    <property type="evidence" value="ECO:0007669"/>
    <property type="project" value="InterPro"/>
</dbReference>
<dbReference type="Proteomes" id="UP000199068">
    <property type="component" value="Unassembled WGS sequence"/>
</dbReference>